<dbReference type="InterPro" id="IPR049453">
    <property type="entry name" value="Memb_transporter_dom"/>
</dbReference>
<feature type="transmembrane region" description="Helical" evidence="5">
    <location>
        <begin position="66"/>
        <end position="85"/>
    </location>
</feature>
<keyword evidence="2 5" id="KW-0812">Transmembrane</keyword>
<dbReference type="Proteomes" id="UP001589834">
    <property type="component" value="Unassembled WGS sequence"/>
</dbReference>
<evidence type="ECO:0000256" key="4">
    <source>
        <dbReference type="ARBA" id="ARBA00023136"/>
    </source>
</evidence>
<evidence type="ECO:0000259" key="6">
    <source>
        <dbReference type="Pfam" id="PF13515"/>
    </source>
</evidence>
<keyword evidence="8" id="KW-1185">Reference proteome</keyword>
<organism evidence="7 8">
    <name type="scientific">Ottowia pentelensis</name>
    <dbReference type="NCBI Taxonomy" id="511108"/>
    <lineage>
        <taxon>Bacteria</taxon>
        <taxon>Pseudomonadati</taxon>
        <taxon>Pseudomonadota</taxon>
        <taxon>Betaproteobacteria</taxon>
        <taxon>Burkholderiales</taxon>
        <taxon>Comamonadaceae</taxon>
        <taxon>Ottowia</taxon>
    </lineage>
</organism>
<comment type="caution">
    <text evidence="7">The sequence shown here is derived from an EMBL/GenBank/DDBJ whole genome shotgun (WGS) entry which is preliminary data.</text>
</comment>
<protein>
    <submittedName>
        <fullName evidence="7">FUSC family protein</fullName>
    </submittedName>
</protein>
<dbReference type="Pfam" id="PF13515">
    <property type="entry name" value="FUSC_2"/>
    <property type="match status" value="1"/>
</dbReference>
<dbReference type="EMBL" id="JBHLTN010000002">
    <property type="protein sequence ID" value="MFC0591092.1"/>
    <property type="molecule type" value="Genomic_DNA"/>
</dbReference>
<evidence type="ECO:0000313" key="7">
    <source>
        <dbReference type="EMBL" id="MFC0591092.1"/>
    </source>
</evidence>
<reference evidence="7 8" key="1">
    <citation type="submission" date="2024-09" db="EMBL/GenBank/DDBJ databases">
        <authorList>
            <person name="Sun Q."/>
            <person name="Mori K."/>
        </authorList>
    </citation>
    <scope>NUCLEOTIDE SEQUENCE [LARGE SCALE GENOMIC DNA]</scope>
    <source>
        <strain evidence="7 8">NCAIM B.02336</strain>
    </source>
</reference>
<evidence type="ECO:0000256" key="5">
    <source>
        <dbReference type="SAM" id="Phobius"/>
    </source>
</evidence>
<accession>A0ABV6PMP7</accession>
<evidence type="ECO:0000256" key="3">
    <source>
        <dbReference type="ARBA" id="ARBA00022989"/>
    </source>
</evidence>
<gene>
    <name evidence="7" type="ORF">ACFFGG_00840</name>
</gene>
<keyword evidence="3 5" id="KW-1133">Transmembrane helix</keyword>
<feature type="domain" description="Integral membrane bound transporter" evidence="6">
    <location>
        <begin position="2"/>
        <end position="110"/>
    </location>
</feature>
<sequence length="320" mass="34252">MLLTIVVVLRGSLAQTLERRNARVAGTLVGSGLAVGLLALHPPAAVLLLVVVVAQGVAHAFVVRHYATTALAGSVMGLLLAHLLYSGDKPALDFIERVGDTLLGTGIAWAFSYVLPSWERHQIADTVRRVARAMGRHARFSLALATLAEVTGQPELAWRLARREAYDALSALVLASNRALVEPRAVRPPIAALEQLQGHGYQLLGQLSAIQSILLLRRQRLQLDAVQPALDAAARVIEEALDMTRPWQPSEPHVHDADDAPLLGSAVPEVLPDPFESDSSAWLLRRLALACRLAGAVRADADRVLAELAPGSPEPVPARA</sequence>
<comment type="subcellular location">
    <subcellularLocation>
        <location evidence="1">Membrane</location>
        <topology evidence="1">Multi-pass membrane protein</topology>
    </subcellularLocation>
</comment>
<keyword evidence="4 5" id="KW-0472">Membrane</keyword>
<evidence type="ECO:0000313" key="8">
    <source>
        <dbReference type="Proteomes" id="UP001589834"/>
    </source>
</evidence>
<dbReference type="RefSeq" id="WP_377479146.1">
    <property type="nucleotide sequence ID" value="NZ_JBHLTN010000002.1"/>
</dbReference>
<evidence type="ECO:0000256" key="2">
    <source>
        <dbReference type="ARBA" id="ARBA00022692"/>
    </source>
</evidence>
<name>A0ABV6PMP7_9BURK</name>
<feature type="transmembrane region" description="Helical" evidence="5">
    <location>
        <begin position="30"/>
        <end position="54"/>
    </location>
</feature>
<evidence type="ECO:0000256" key="1">
    <source>
        <dbReference type="ARBA" id="ARBA00004141"/>
    </source>
</evidence>
<proteinExistence type="predicted"/>